<sequence length="213" mass="23796">MLHTSGNFELVETLRLDESRYWLLPEHQARLQASAAHFGFPFDCAAATGALDAVAQEHPAGLWRVRLTLARSGKLTAHAQPLEATLEPVVFAVCPLPLETAGFDSDFICHKTTRRDHYDARLRTDSGLFDTLLMNEREELTEFTRGNLAIRKDGVWLTPPDGVGLLPGTYRARLLAGGTLVQKSLRLEDLADADEIAFFNGLRGWLRAIWRQD</sequence>
<organism evidence="1 2">
    <name type="scientific">Ramlibacter tataouinensis</name>
    <dbReference type="NCBI Taxonomy" id="94132"/>
    <lineage>
        <taxon>Bacteria</taxon>
        <taxon>Pseudomonadati</taxon>
        <taxon>Pseudomonadota</taxon>
        <taxon>Betaproteobacteria</taxon>
        <taxon>Burkholderiales</taxon>
        <taxon>Comamonadaceae</taxon>
        <taxon>Ramlibacter</taxon>
    </lineage>
</organism>
<keyword evidence="2" id="KW-1185">Reference proteome</keyword>
<accession>A0A127JZP5</accession>
<name>A0A127JZP5_9BURK</name>
<gene>
    <name evidence="1" type="ORF">UC35_13045</name>
</gene>
<dbReference type="EMBL" id="CP010951">
    <property type="protein sequence ID" value="AMO25430.1"/>
    <property type="molecule type" value="Genomic_DNA"/>
</dbReference>
<protein>
    <recommendedName>
        <fullName evidence="3">Aminotransferase class IV</fullName>
    </recommendedName>
</protein>
<dbReference type="Proteomes" id="UP000070433">
    <property type="component" value="Chromosome"/>
</dbReference>
<reference evidence="1 2" key="1">
    <citation type="journal article" date="2014" name="Int. J. Syst. Evol. Microbiol.">
        <title>Ramlibacter solisilvae sp. nov., isolated from forest soil, and emended description of the genus Ramlibacter.</title>
        <authorList>
            <person name="Lee H.J."/>
            <person name="Lee S.H."/>
            <person name="Lee S.S."/>
            <person name="Lee J.S."/>
            <person name="Kim Y."/>
            <person name="Kim S.C."/>
            <person name="Jeon C.O."/>
        </authorList>
    </citation>
    <scope>NUCLEOTIDE SEQUENCE [LARGE SCALE GENOMIC DNA]</scope>
    <source>
        <strain evidence="1 2">5-10</strain>
    </source>
</reference>
<dbReference type="InterPro" id="IPR001544">
    <property type="entry name" value="Aminotrans_IV"/>
</dbReference>
<dbReference type="PATRIC" id="fig|94132.3.peg.2648"/>
<dbReference type="Pfam" id="PF01063">
    <property type="entry name" value="Aminotran_4"/>
    <property type="match status" value="1"/>
</dbReference>
<dbReference type="InterPro" id="IPR043132">
    <property type="entry name" value="BCAT-like_C"/>
</dbReference>
<proteinExistence type="predicted"/>
<dbReference type="Gene3D" id="3.30.470.10">
    <property type="match status" value="1"/>
</dbReference>
<dbReference type="SUPFAM" id="SSF56752">
    <property type="entry name" value="D-aminoacid aminotransferase-like PLP-dependent enzymes"/>
    <property type="match status" value="1"/>
</dbReference>
<dbReference type="Gene3D" id="3.20.10.10">
    <property type="entry name" value="D-amino Acid Aminotransferase, subunit A, domain 2"/>
    <property type="match status" value="1"/>
</dbReference>
<dbReference type="AlphaFoldDB" id="A0A127JZP5"/>
<evidence type="ECO:0000313" key="2">
    <source>
        <dbReference type="Proteomes" id="UP000070433"/>
    </source>
</evidence>
<dbReference type="InterPro" id="IPR043131">
    <property type="entry name" value="BCAT-like_N"/>
</dbReference>
<dbReference type="GO" id="GO:0003824">
    <property type="term" value="F:catalytic activity"/>
    <property type="evidence" value="ECO:0007669"/>
    <property type="project" value="InterPro"/>
</dbReference>
<evidence type="ECO:0000313" key="1">
    <source>
        <dbReference type="EMBL" id="AMO25430.1"/>
    </source>
</evidence>
<dbReference type="InterPro" id="IPR036038">
    <property type="entry name" value="Aminotransferase-like"/>
</dbReference>
<evidence type="ECO:0008006" key="3">
    <source>
        <dbReference type="Google" id="ProtNLM"/>
    </source>
</evidence>